<sequence>MNIESTEFGSITIDGEKLDHDIVIYPDKIGERKKEITKEKHGTSHKFTREEMEEYLNQVDTEKLRVILIGTGQYGKLGLLDETKRLLEDMGIKSIELKTSEAVERFEKMEESREEKLGIFHVTC</sequence>
<dbReference type="InterPro" id="IPR034096">
    <property type="entry name" value="AAMDC"/>
</dbReference>
<dbReference type="GO" id="GO:0005737">
    <property type="term" value="C:cytoplasm"/>
    <property type="evidence" value="ECO:0007669"/>
    <property type="project" value="TreeGrafter"/>
</dbReference>
<protein>
    <submittedName>
        <fullName evidence="1">Uncharacterized protein</fullName>
    </submittedName>
</protein>
<dbReference type="SUPFAM" id="SSF64076">
    <property type="entry name" value="MTH938-like"/>
    <property type="match status" value="1"/>
</dbReference>
<keyword evidence="2" id="KW-1185">Reference proteome</keyword>
<dbReference type="EMBL" id="LHXO01000103">
    <property type="protein sequence ID" value="KXA93675.1"/>
    <property type="molecule type" value="Genomic_DNA"/>
</dbReference>
<accession>A0A133UHL5</accession>
<comment type="caution">
    <text evidence="1">The sequence shown here is derived from an EMBL/GenBank/DDBJ whole genome shotgun (WGS) entry which is preliminary data.</text>
</comment>
<proteinExistence type="predicted"/>
<evidence type="ECO:0000313" key="1">
    <source>
        <dbReference type="EMBL" id="KXA93675.1"/>
    </source>
</evidence>
<dbReference type="Pfam" id="PF04430">
    <property type="entry name" value="DUF498"/>
    <property type="match status" value="1"/>
</dbReference>
<dbReference type="AlphaFoldDB" id="A0A133UHL5"/>
<dbReference type="Proteomes" id="UP000070284">
    <property type="component" value="Unassembled WGS sequence"/>
</dbReference>
<name>A0A133UHL5_9EURY</name>
<evidence type="ECO:0000313" key="2">
    <source>
        <dbReference type="Proteomes" id="UP000070284"/>
    </source>
</evidence>
<dbReference type="Gene3D" id="3.40.1230.10">
    <property type="entry name" value="MTH938-like"/>
    <property type="match status" value="1"/>
</dbReference>
<dbReference type="CDD" id="cd05126">
    <property type="entry name" value="Mth938"/>
    <property type="match status" value="1"/>
</dbReference>
<organism evidence="1 2">
    <name type="scientific">candidate division MSBL1 archaeon SCGC-AAA259E19</name>
    <dbReference type="NCBI Taxonomy" id="1698264"/>
    <lineage>
        <taxon>Archaea</taxon>
        <taxon>Methanobacteriati</taxon>
        <taxon>Methanobacteriota</taxon>
        <taxon>candidate division MSBL1</taxon>
    </lineage>
</organism>
<dbReference type="PANTHER" id="PTHR15811">
    <property type="entry name" value="MTH938 DOMAIN-CONTAINING PROTEIN"/>
    <property type="match status" value="1"/>
</dbReference>
<dbReference type="InterPro" id="IPR007523">
    <property type="entry name" value="NDUFAF3/AAMDC"/>
</dbReference>
<dbReference type="PANTHER" id="PTHR15811:SF5">
    <property type="entry name" value="MTH938 DOMAIN-CONTAINING PROTEIN"/>
    <property type="match status" value="1"/>
</dbReference>
<gene>
    <name evidence="1" type="ORF">AKJ65_06090</name>
</gene>
<dbReference type="InterPro" id="IPR036748">
    <property type="entry name" value="MTH938-like_sf"/>
</dbReference>
<reference evidence="1 2" key="1">
    <citation type="journal article" date="2016" name="Sci. Rep.">
        <title>Metabolic traits of an uncultured archaeal lineage -MSBL1- from brine pools of the Red Sea.</title>
        <authorList>
            <person name="Mwirichia R."/>
            <person name="Alam I."/>
            <person name="Rashid M."/>
            <person name="Vinu M."/>
            <person name="Ba-Alawi W."/>
            <person name="Anthony Kamau A."/>
            <person name="Kamanda Ngugi D."/>
            <person name="Goker M."/>
            <person name="Klenk H.P."/>
            <person name="Bajic V."/>
            <person name="Stingl U."/>
        </authorList>
    </citation>
    <scope>NUCLEOTIDE SEQUENCE [LARGE SCALE GENOMIC DNA]</scope>
    <source>
        <strain evidence="1">SCGC-AAA259E19</strain>
    </source>
</reference>